<proteinExistence type="predicted"/>
<sequence length="122" mass="14500">MNFFYSVLLATTFGIALPKWLVSKEYGVWVLAFYGLLFMVVLPVAVGIWWYNSIKYNVDKVLLDTTQLFYYFLHKTPKMEINRLCWLIYIYLVGTFTFNISFFTQVYVQIKVLPTCFPILYI</sequence>
<evidence type="ECO:0000313" key="2">
    <source>
        <dbReference type="Proteomes" id="UP000095283"/>
    </source>
</evidence>
<dbReference type="GO" id="GO:0003723">
    <property type="term" value="F:RNA binding"/>
    <property type="evidence" value="ECO:0007669"/>
    <property type="project" value="TreeGrafter"/>
</dbReference>
<feature type="transmembrane region" description="Helical" evidence="1">
    <location>
        <begin position="28"/>
        <end position="51"/>
    </location>
</feature>
<name>A0A1I7XEC5_HETBA</name>
<dbReference type="PANTHER" id="PTHR24075">
    <property type="entry name" value="SEC63 DOMAIN-CONTAINING"/>
    <property type="match status" value="1"/>
</dbReference>
<dbReference type="GO" id="GO:0006614">
    <property type="term" value="P:SRP-dependent cotranslational protein targeting to membrane"/>
    <property type="evidence" value="ECO:0007669"/>
    <property type="project" value="TreeGrafter"/>
</dbReference>
<keyword evidence="1" id="KW-1133">Transmembrane helix</keyword>
<organism evidence="2 3">
    <name type="scientific">Heterorhabditis bacteriophora</name>
    <name type="common">Entomopathogenic nematode worm</name>
    <dbReference type="NCBI Taxonomy" id="37862"/>
    <lineage>
        <taxon>Eukaryota</taxon>
        <taxon>Metazoa</taxon>
        <taxon>Ecdysozoa</taxon>
        <taxon>Nematoda</taxon>
        <taxon>Chromadorea</taxon>
        <taxon>Rhabditida</taxon>
        <taxon>Rhabditina</taxon>
        <taxon>Rhabditomorpha</taxon>
        <taxon>Strongyloidea</taxon>
        <taxon>Heterorhabditidae</taxon>
        <taxon>Heterorhabditis</taxon>
    </lineage>
</organism>
<dbReference type="WBParaSite" id="Hba_16007">
    <property type="protein sequence ID" value="Hba_16007"/>
    <property type="gene ID" value="Hba_16007"/>
</dbReference>
<keyword evidence="1" id="KW-0472">Membrane</keyword>
<protein>
    <submittedName>
        <fullName evidence="3">Aa_trans domain-containing protein</fullName>
    </submittedName>
</protein>
<evidence type="ECO:0000256" key="1">
    <source>
        <dbReference type="SAM" id="Phobius"/>
    </source>
</evidence>
<dbReference type="AlphaFoldDB" id="A0A1I7XEC5"/>
<dbReference type="GO" id="GO:0031207">
    <property type="term" value="C:Sec62/Sec63 complex"/>
    <property type="evidence" value="ECO:0007669"/>
    <property type="project" value="TreeGrafter"/>
</dbReference>
<feature type="transmembrane region" description="Helical" evidence="1">
    <location>
        <begin position="84"/>
        <end position="108"/>
    </location>
</feature>
<dbReference type="GO" id="GO:0006620">
    <property type="term" value="P:post-translational protein targeting to endoplasmic reticulum membrane"/>
    <property type="evidence" value="ECO:0007669"/>
    <property type="project" value="TreeGrafter"/>
</dbReference>
<keyword evidence="1" id="KW-0812">Transmembrane</keyword>
<keyword evidence="2" id="KW-1185">Reference proteome</keyword>
<dbReference type="Proteomes" id="UP000095283">
    <property type="component" value="Unplaced"/>
</dbReference>
<reference evidence="3" key="1">
    <citation type="submission" date="2016-11" db="UniProtKB">
        <authorList>
            <consortium name="WormBaseParasite"/>
        </authorList>
    </citation>
    <scope>IDENTIFICATION</scope>
</reference>
<dbReference type="GO" id="GO:0008320">
    <property type="term" value="F:protein transmembrane transporter activity"/>
    <property type="evidence" value="ECO:0007669"/>
    <property type="project" value="TreeGrafter"/>
</dbReference>
<accession>A0A1I7XEC5</accession>
<evidence type="ECO:0000313" key="3">
    <source>
        <dbReference type="WBParaSite" id="Hba_16007"/>
    </source>
</evidence>
<dbReference type="PANTHER" id="PTHR24075:SF0">
    <property type="entry name" value="TRANSLOCATION PROTEIN SEC63 HOMOLOG"/>
    <property type="match status" value="1"/>
</dbReference>